<name>A0AAV4WXF7_CAEEX</name>
<evidence type="ECO:0000313" key="2">
    <source>
        <dbReference type="Proteomes" id="UP001054945"/>
    </source>
</evidence>
<comment type="caution">
    <text evidence="1">The sequence shown here is derived from an EMBL/GenBank/DDBJ whole genome shotgun (WGS) entry which is preliminary data.</text>
</comment>
<organism evidence="1 2">
    <name type="scientific">Caerostris extrusa</name>
    <name type="common">Bark spider</name>
    <name type="synonym">Caerostris bankana</name>
    <dbReference type="NCBI Taxonomy" id="172846"/>
    <lineage>
        <taxon>Eukaryota</taxon>
        <taxon>Metazoa</taxon>
        <taxon>Ecdysozoa</taxon>
        <taxon>Arthropoda</taxon>
        <taxon>Chelicerata</taxon>
        <taxon>Arachnida</taxon>
        <taxon>Araneae</taxon>
        <taxon>Araneomorphae</taxon>
        <taxon>Entelegynae</taxon>
        <taxon>Araneoidea</taxon>
        <taxon>Araneidae</taxon>
        <taxon>Caerostris</taxon>
    </lineage>
</organism>
<accession>A0AAV4WXF7</accession>
<protein>
    <submittedName>
        <fullName evidence="1">Uncharacterized protein</fullName>
    </submittedName>
</protein>
<sequence length="77" mass="8679">MGNHARRQITANIGRRVCRELLMSPDYIRQNIYPVMNCGEYDALKTGNPKKICIGLMANCLAIVSGLCYPDFRIMVS</sequence>
<proteinExistence type="predicted"/>
<dbReference type="EMBL" id="BPLR01016762">
    <property type="protein sequence ID" value="GIY86208.1"/>
    <property type="molecule type" value="Genomic_DNA"/>
</dbReference>
<dbReference type="AlphaFoldDB" id="A0AAV4WXF7"/>
<dbReference type="Proteomes" id="UP001054945">
    <property type="component" value="Unassembled WGS sequence"/>
</dbReference>
<gene>
    <name evidence="1" type="ORF">CEXT_237701</name>
</gene>
<evidence type="ECO:0000313" key="1">
    <source>
        <dbReference type="EMBL" id="GIY86208.1"/>
    </source>
</evidence>
<keyword evidence="2" id="KW-1185">Reference proteome</keyword>
<reference evidence="1 2" key="1">
    <citation type="submission" date="2021-06" db="EMBL/GenBank/DDBJ databases">
        <title>Caerostris extrusa draft genome.</title>
        <authorList>
            <person name="Kono N."/>
            <person name="Arakawa K."/>
        </authorList>
    </citation>
    <scope>NUCLEOTIDE SEQUENCE [LARGE SCALE GENOMIC DNA]</scope>
</reference>